<accession>A0A1V9ZC02</accession>
<proteinExistence type="predicted"/>
<protein>
    <submittedName>
        <fullName evidence="2">Uncharacterized protein</fullName>
    </submittedName>
</protein>
<evidence type="ECO:0000256" key="1">
    <source>
        <dbReference type="SAM" id="MobiDB-lite"/>
    </source>
</evidence>
<feature type="compositionally biased region" description="Basic and acidic residues" evidence="1">
    <location>
        <begin position="76"/>
        <end position="89"/>
    </location>
</feature>
<name>A0A1V9ZC02_9STRA</name>
<dbReference type="InterPro" id="IPR028322">
    <property type="entry name" value="PNRC-like_rgn"/>
</dbReference>
<evidence type="ECO:0000313" key="2">
    <source>
        <dbReference type="EMBL" id="OQR95441.1"/>
    </source>
</evidence>
<dbReference type="Pfam" id="PF15365">
    <property type="entry name" value="PNRC"/>
    <property type="match status" value="1"/>
</dbReference>
<feature type="region of interest" description="Disordered" evidence="1">
    <location>
        <begin position="76"/>
        <end position="184"/>
    </location>
</feature>
<evidence type="ECO:0000313" key="3">
    <source>
        <dbReference type="Proteomes" id="UP000243217"/>
    </source>
</evidence>
<dbReference type="GO" id="GO:0016071">
    <property type="term" value="P:mRNA metabolic process"/>
    <property type="evidence" value="ECO:0007669"/>
    <property type="project" value="UniProtKB-ARBA"/>
</dbReference>
<reference evidence="2 3" key="1">
    <citation type="journal article" date="2014" name="Genome Biol. Evol.">
        <title>The secreted proteins of Achlya hypogyna and Thraustotheca clavata identify the ancestral oomycete secretome and reveal gene acquisitions by horizontal gene transfer.</title>
        <authorList>
            <person name="Misner I."/>
            <person name="Blouin N."/>
            <person name="Leonard G."/>
            <person name="Richards T.A."/>
            <person name="Lane C.E."/>
        </authorList>
    </citation>
    <scope>NUCLEOTIDE SEQUENCE [LARGE SCALE GENOMIC DNA]</scope>
    <source>
        <strain evidence="2 3">ATCC 34112</strain>
    </source>
</reference>
<sequence length="200" mass="22399">MTSRSELVGRPLVPFFTAQGDVNASLQIESTASHEIMDVDARVWNAEQGYFEYPAEPCTQPKPTLLLTPQRLETCIREERSKSRGKSEQEQQSPPRSASNSKKNRKKSAVIEPHTPQRHAPKKKNTTPTPPTKWAWSAFQSSPDPKSLPMPPFLGSQPVKTEKPLPPPPPAPTIQILKRPKSSEDEMTLQLRKMLNIEAS</sequence>
<comment type="caution">
    <text evidence="2">The sequence shown here is derived from an EMBL/GenBank/DDBJ whole genome shotgun (WGS) entry which is preliminary data.</text>
</comment>
<dbReference type="OrthoDB" id="125971at2759"/>
<feature type="compositionally biased region" description="Basic residues" evidence="1">
    <location>
        <begin position="116"/>
        <end position="125"/>
    </location>
</feature>
<gene>
    <name evidence="2" type="ORF">THRCLA_07865</name>
</gene>
<keyword evidence="3" id="KW-1185">Reference proteome</keyword>
<dbReference type="AlphaFoldDB" id="A0A1V9ZC02"/>
<dbReference type="Proteomes" id="UP000243217">
    <property type="component" value="Unassembled WGS sequence"/>
</dbReference>
<organism evidence="2 3">
    <name type="scientific">Thraustotheca clavata</name>
    <dbReference type="NCBI Taxonomy" id="74557"/>
    <lineage>
        <taxon>Eukaryota</taxon>
        <taxon>Sar</taxon>
        <taxon>Stramenopiles</taxon>
        <taxon>Oomycota</taxon>
        <taxon>Saprolegniomycetes</taxon>
        <taxon>Saprolegniales</taxon>
        <taxon>Achlyaceae</taxon>
        <taxon>Thraustotheca</taxon>
    </lineage>
</organism>
<dbReference type="EMBL" id="JNBS01002106">
    <property type="protein sequence ID" value="OQR95441.1"/>
    <property type="molecule type" value="Genomic_DNA"/>
</dbReference>